<dbReference type="RefSeq" id="XP_049143569.1">
    <property type="nucleotide sequence ID" value="XM_049286426.1"/>
</dbReference>
<proteinExistence type="predicted"/>
<keyword evidence="2" id="KW-1185">Reference proteome</keyword>
<name>A0A9Q8SR81_9PEZI</name>
<dbReference type="Proteomes" id="UP000830671">
    <property type="component" value="Chromosome 4"/>
</dbReference>
<gene>
    <name evidence="1" type="ORF">CLUP02_07431</name>
</gene>
<reference evidence="1" key="1">
    <citation type="journal article" date="2021" name="Mol. Plant Microbe Interact.">
        <title>Complete Genome Sequence of the Plant-Pathogenic Fungus Colletotrichum lupini.</title>
        <authorList>
            <person name="Baroncelli R."/>
            <person name="Pensec F."/>
            <person name="Da Lio D."/>
            <person name="Boufleur T."/>
            <person name="Vicente I."/>
            <person name="Sarrocco S."/>
            <person name="Picot A."/>
            <person name="Baraldi E."/>
            <person name="Sukno S."/>
            <person name="Thon M."/>
            <person name="Le Floch G."/>
        </authorList>
    </citation>
    <scope>NUCLEOTIDE SEQUENCE</scope>
    <source>
        <strain evidence="1">IMI 504893</strain>
    </source>
</reference>
<evidence type="ECO:0000313" key="2">
    <source>
        <dbReference type="Proteomes" id="UP000830671"/>
    </source>
</evidence>
<sequence length="134" mass="14943">MSLVGRLVPQLYSIQEHQGTSSLPDMRGPILQGTGSQGRKVEWISANTLYLLTLHSWHNERPRTCSARGIFLWGEGQIKGPDFPPGRHCLSPQPQNGDMEMIAVLSLVRGRYEGFIPEITGPHPHFGMHGLFQT</sequence>
<protein>
    <submittedName>
        <fullName evidence="1">Uncharacterized protein</fullName>
    </submittedName>
</protein>
<dbReference type="EMBL" id="CP019476">
    <property type="protein sequence ID" value="UQC81945.1"/>
    <property type="molecule type" value="Genomic_DNA"/>
</dbReference>
<evidence type="ECO:0000313" key="1">
    <source>
        <dbReference type="EMBL" id="UQC81945.1"/>
    </source>
</evidence>
<accession>A0A9Q8SR81</accession>
<dbReference type="GeneID" id="73341436"/>
<organism evidence="1 2">
    <name type="scientific">Colletotrichum lupini</name>
    <dbReference type="NCBI Taxonomy" id="145971"/>
    <lineage>
        <taxon>Eukaryota</taxon>
        <taxon>Fungi</taxon>
        <taxon>Dikarya</taxon>
        <taxon>Ascomycota</taxon>
        <taxon>Pezizomycotina</taxon>
        <taxon>Sordariomycetes</taxon>
        <taxon>Hypocreomycetidae</taxon>
        <taxon>Glomerellales</taxon>
        <taxon>Glomerellaceae</taxon>
        <taxon>Colletotrichum</taxon>
        <taxon>Colletotrichum acutatum species complex</taxon>
    </lineage>
</organism>
<dbReference type="AlphaFoldDB" id="A0A9Q8SR81"/>
<dbReference type="KEGG" id="clup:CLUP02_07431"/>